<gene>
    <name evidence="4" type="ORF">SAMN04490239_8842</name>
</gene>
<dbReference type="Gene3D" id="3.20.20.100">
    <property type="entry name" value="NADP-dependent oxidoreductase domain"/>
    <property type="match status" value="1"/>
</dbReference>
<keyword evidence="1" id="KW-0560">Oxidoreductase</keyword>
<accession>A0A1H5BUF9</accession>
<dbReference type="InterPro" id="IPR050523">
    <property type="entry name" value="AKR_Detox_Biosynth"/>
</dbReference>
<evidence type="ECO:0000256" key="1">
    <source>
        <dbReference type="ARBA" id="ARBA00023002"/>
    </source>
</evidence>
<evidence type="ECO:0000313" key="5">
    <source>
        <dbReference type="Proteomes" id="UP000183561"/>
    </source>
</evidence>
<dbReference type="AlphaFoldDB" id="A0A1H5BUF9"/>
<dbReference type="GO" id="GO:0016491">
    <property type="term" value="F:oxidoreductase activity"/>
    <property type="evidence" value="ECO:0007669"/>
    <property type="project" value="UniProtKB-KW"/>
</dbReference>
<organism evidence="4 5">
    <name type="scientific">Rhodococcus koreensis</name>
    <dbReference type="NCBI Taxonomy" id="99653"/>
    <lineage>
        <taxon>Bacteria</taxon>
        <taxon>Bacillati</taxon>
        <taxon>Actinomycetota</taxon>
        <taxon>Actinomycetes</taxon>
        <taxon>Mycobacteriales</taxon>
        <taxon>Nocardiaceae</taxon>
        <taxon>Rhodococcus</taxon>
    </lineage>
</organism>
<feature type="region of interest" description="Disordered" evidence="2">
    <location>
        <begin position="337"/>
        <end position="360"/>
    </location>
</feature>
<dbReference type="GO" id="GO:0005829">
    <property type="term" value="C:cytosol"/>
    <property type="evidence" value="ECO:0007669"/>
    <property type="project" value="TreeGrafter"/>
</dbReference>
<protein>
    <submittedName>
        <fullName evidence="4">Predicted oxidoreductase</fullName>
    </submittedName>
</protein>
<evidence type="ECO:0000256" key="2">
    <source>
        <dbReference type="SAM" id="MobiDB-lite"/>
    </source>
</evidence>
<dbReference type="PANTHER" id="PTHR43364">
    <property type="entry name" value="NADH-SPECIFIC METHYLGLYOXAL REDUCTASE-RELATED"/>
    <property type="match status" value="1"/>
</dbReference>
<evidence type="ECO:0000313" key="4">
    <source>
        <dbReference type="EMBL" id="SED57660.1"/>
    </source>
</evidence>
<dbReference type="PANTHER" id="PTHR43364:SF4">
    <property type="entry name" value="NAD(P)-LINKED OXIDOREDUCTASE SUPERFAMILY PROTEIN"/>
    <property type="match status" value="1"/>
</dbReference>
<name>A0A1H5BUF9_9NOCA</name>
<dbReference type="InterPro" id="IPR020471">
    <property type="entry name" value="AKR"/>
</dbReference>
<dbReference type="PRINTS" id="PR00069">
    <property type="entry name" value="ALDKETRDTASE"/>
</dbReference>
<evidence type="ECO:0000259" key="3">
    <source>
        <dbReference type="Pfam" id="PF00248"/>
    </source>
</evidence>
<keyword evidence="5" id="KW-1185">Reference proteome</keyword>
<dbReference type="InterPro" id="IPR036812">
    <property type="entry name" value="NAD(P)_OxRdtase_dom_sf"/>
</dbReference>
<proteinExistence type="predicted"/>
<dbReference type="Proteomes" id="UP000183561">
    <property type="component" value="Unassembled WGS sequence"/>
</dbReference>
<dbReference type="SUPFAM" id="SSF51430">
    <property type="entry name" value="NAD(P)-linked oxidoreductase"/>
    <property type="match status" value="1"/>
</dbReference>
<dbReference type="Pfam" id="PF00248">
    <property type="entry name" value="Aldo_ket_red"/>
    <property type="match status" value="1"/>
</dbReference>
<dbReference type="EMBL" id="FNSV01000005">
    <property type="protein sequence ID" value="SED57660.1"/>
    <property type="molecule type" value="Genomic_DNA"/>
</dbReference>
<dbReference type="CDD" id="cd19087">
    <property type="entry name" value="AKR_AKR12A1_B1_C1"/>
    <property type="match status" value="1"/>
</dbReference>
<reference evidence="5" key="1">
    <citation type="submission" date="2016-10" db="EMBL/GenBank/DDBJ databases">
        <authorList>
            <person name="Varghese N."/>
            <person name="Submissions S."/>
        </authorList>
    </citation>
    <scope>NUCLEOTIDE SEQUENCE [LARGE SCALE GENOMIC DNA]</scope>
    <source>
        <strain evidence="5">DSM 44498</strain>
    </source>
</reference>
<dbReference type="FunFam" id="3.20.20.100:FF:000004">
    <property type="entry name" value="Oxidoreductase, aldo/keto reductase"/>
    <property type="match status" value="1"/>
</dbReference>
<sequence length="360" mass="39757">MIATTESRNQIMTYRHLGRTGVQVSALTLGAMNFGSWANTDHEDAARIIHRALDAGINVVDTADVYSQGENEEIVGKALHGRRDDVVLASKFHGQIGSDPTHRGNSRRWIFKAIEGSLRRLQTDHLDLYQIHRPDPDTDFDETLGALNDLVRQGKIRYFGTTTFEPHQLVEAQWAADRRHLQRPVTEQPPYSILARAAERATLPIAEKYGLGVLTWSPLAGGWLSGRYRAGETDAAESSRLTRQPHRHDPELLANQRKRAAAEELQKLADDAGLSLIHLSLAFVLQHPAVSSVIIGPRTLEHLEGQLGAVDVRLGSDILDRIDEIVAPGVTISPADEGYLPPSLTDAATRRRATTAKDDH</sequence>
<feature type="domain" description="NADP-dependent oxidoreductase" evidence="3">
    <location>
        <begin position="27"/>
        <end position="326"/>
    </location>
</feature>
<dbReference type="InterPro" id="IPR023210">
    <property type="entry name" value="NADP_OxRdtase_dom"/>
</dbReference>